<dbReference type="AlphaFoldDB" id="A0A0D1YXK6"/>
<dbReference type="Proteomes" id="UP000053599">
    <property type="component" value="Unassembled WGS sequence"/>
</dbReference>
<reference evidence="2 3" key="1">
    <citation type="submission" date="2015-01" db="EMBL/GenBank/DDBJ databases">
        <title>The Genome Sequence of Exophiala sideris CBS121828.</title>
        <authorList>
            <consortium name="The Broad Institute Genomics Platform"/>
            <person name="Cuomo C."/>
            <person name="de Hoog S."/>
            <person name="Gorbushina A."/>
            <person name="Stielow B."/>
            <person name="Teixiera M."/>
            <person name="Abouelleil A."/>
            <person name="Chapman S.B."/>
            <person name="Priest M."/>
            <person name="Young S.K."/>
            <person name="Wortman J."/>
            <person name="Nusbaum C."/>
            <person name="Birren B."/>
        </authorList>
    </citation>
    <scope>NUCLEOTIDE SEQUENCE [LARGE SCALE GENOMIC DNA]</scope>
    <source>
        <strain evidence="2 3">CBS 121828</strain>
    </source>
</reference>
<dbReference type="EMBL" id="KN846951">
    <property type="protein sequence ID" value="KIV87322.1"/>
    <property type="molecule type" value="Genomic_DNA"/>
</dbReference>
<proteinExistence type="predicted"/>
<evidence type="ECO:0000259" key="1">
    <source>
        <dbReference type="Pfam" id="PF09347"/>
    </source>
</evidence>
<evidence type="ECO:0000313" key="3">
    <source>
        <dbReference type="Proteomes" id="UP000053599"/>
    </source>
</evidence>
<evidence type="ECO:0000313" key="2">
    <source>
        <dbReference type="EMBL" id="KIV87322.1"/>
    </source>
</evidence>
<dbReference type="HOGENOM" id="CLU_079904_1_1_1"/>
<sequence>MSPYAPGTKHTIPARSSAAATVKAGQSITVINTHGTQVIDFWAFTLPSEGSKTLPTWLSMCHTRASTVHLSPLPGDTLVTNHRSQMLTLTHDTTPGVHDTLIAACDKARYLQLGCPEEPNHGSCTENLHIAVERDTPYALPEHMTAPDPLNLFMNIPVVPLPEGKGRAPNNVSAGAELQFESPVCDKGGSVTLKALVDCVAVMSACPQDILKVNNMEPTEAHFIVE</sequence>
<organism evidence="2 3">
    <name type="scientific">Exophiala sideris</name>
    <dbReference type="NCBI Taxonomy" id="1016849"/>
    <lineage>
        <taxon>Eukaryota</taxon>
        <taxon>Fungi</taxon>
        <taxon>Dikarya</taxon>
        <taxon>Ascomycota</taxon>
        <taxon>Pezizomycotina</taxon>
        <taxon>Eurotiomycetes</taxon>
        <taxon>Chaetothyriomycetidae</taxon>
        <taxon>Chaetothyriales</taxon>
        <taxon>Herpotrichiellaceae</taxon>
        <taxon>Exophiala</taxon>
    </lineage>
</organism>
<gene>
    <name evidence="2" type="ORF">PV11_02876</name>
</gene>
<feature type="domain" description="DUF1989" evidence="1">
    <location>
        <begin position="10"/>
        <end position="199"/>
    </location>
</feature>
<dbReference type="PANTHER" id="PTHR31527:SF0">
    <property type="entry name" value="RE64534P"/>
    <property type="match status" value="1"/>
</dbReference>
<dbReference type="OrthoDB" id="504708at2759"/>
<name>A0A0D1YXK6_9EURO</name>
<dbReference type="Pfam" id="PF09347">
    <property type="entry name" value="DUF1989"/>
    <property type="match status" value="1"/>
</dbReference>
<dbReference type="PANTHER" id="PTHR31527">
    <property type="entry name" value="RE64534P"/>
    <property type="match status" value="1"/>
</dbReference>
<protein>
    <recommendedName>
        <fullName evidence="1">DUF1989 domain-containing protein</fullName>
    </recommendedName>
</protein>
<accession>A0A0D1YXK6</accession>
<dbReference type="InterPro" id="IPR018959">
    <property type="entry name" value="DUF1989"/>
</dbReference>